<feature type="domain" description="Glycosyltransferase subfamily 4-like N-terminal" evidence="2">
    <location>
        <begin position="5"/>
        <end position="148"/>
    </location>
</feature>
<dbReference type="PANTHER" id="PTHR45947:SF15">
    <property type="entry name" value="TEICHURONIC ACID BIOSYNTHESIS GLYCOSYLTRANSFERASE TUAC-RELATED"/>
    <property type="match status" value="1"/>
</dbReference>
<evidence type="ECO:0000259" key="2">
    <source>
        <dbReference type="Pfam" id="PF13439"/>
    </source>
</evidence>
<dbReference type="InterPro" id="IPR001296">
    <property type="entry name" value="Glyco_trans_1"/>
</dbReference>
<dbReference type="Proteomes" id="UP001230207">
    <property type="component" value="Unassembled WGS sequence"/>
</dbReference>
<comment type="caution">
    <text evidence="3">The sequence shown here is derived from an EMBL/GenBank/DDBJ whole genome shotgun (WGS) entry which is preliminary data.</text>
</comment>
<organism evidence="3 4">
    <name type="scientific">Pararhizobium capsulatum DSM 1112</name>
    <dbReference type="NCBI Taxonomy" id="1121113"/>
    <lineage>
        <taxon>Bacteria</taxon>
        <taxon>Pseudomonadati</taxon>
        <taxon>Pseudomonadota</taxon>
        <taxon>Alphaproteobacteria</taxon>
        <taxon>Hyphomicrobiales</taxon>
        <taxon>Rhizobiaceae</taxon>
        <taxon>Rhizobium/Agrobacterium group</taxon>
        <taxon>Pararhizobium</taxon>
    </lineage>
</organism>
<keyword evidence="4" id="KW-1185">Reference proteome</keyword>
<dbReference type="PANTHER" id="PTHR45947">
    <property type="entry name" value="SULFOQUINOVOSYL TRANSFERASE SQD2"/>
    <property type="match status" value="1"/>
</dbReference>
<sequence>MAELDVDVCVFGGTDQFYDEDKPIWEDLHLSTFASKKGSYGFNPSVLRQLKLFKPDILHVHGIWSAASIYALLTEARGVPVVVSPRGMLDPWIVGRRRSVKALHAFLLERPVLKKAHIHALSDSEYESVIKFMPSARERTFIIPNGIASDKTLESTALGRKRGALYLGRLHPKKQVLELITAWNALPQSSANQLTIAGWGEPEYEKAVRELVAGTPNVQFIGSAYGDEKDKLLATSQYFVLPSLSEGLPMAVLEALQQGCIPILTEECNLPELFDVGVAIRIKKDFSDFDEILPDVLSRGGDNLTKMAYKALHCSERYHWSHIARQMLDKYIGILAK</sequence>
<evidence type="ECO:0000259" key="1">
    <source>
        <dbReference type="Pfam" id="PF00534"/>
    </source>
</evidence>
<gene>
    <name evidence="3" type="ORF">QO002_004625</name>
</gene>
<evidence type="ECO:0000313" key="3">
    <source>
        <dbReference type="EMBL" id="MDQ0322419.1"/>
    </source>
</evidence>
<protein>
    <submittedName>
        <fullName evidence="3">Glycosyltransferase involved in cell wall biosynthesis</fullName>
    </submittedName>
</protein>
<dbReference type="InterPro" id="IPR050194">
    <property type="entry name" value="Glycosyltransferase_grp1"/>
</dbReference>
<dbReference type="Pfam" id="PF00534">
    <property type="entry name" value="Glycos_transf_1"/>
    <property type="match status" value="1"/>
</dbReference>
<dbReference type="Pfam" id="PF13439">
    <property type="entry name" value="Glyco_transf_4"/>
    <property type="match status" value="1"/>
</dbReference>
<proteinExistence type="predicted"/>
<name>A0ABU0BXK3_9HYPH</name>
<dbReference type="Gene3D" id="3.40.50.2000">
    <property type="entry name" value="Glycogen Phosphorylase B"/>
    <property type="match status" value="2"/>
</dbReference>
<dbReference type="InterPro" id="IPR028098">
    <property type="entry name" value="Glyco_trans_4-like_N"/>
</dbReference>
<reference evidence="3 4" key="1">
    <citation type="submission" date="2023-07" db="EMBL/GenBank/DDBJ databases">
        <title>Genomic Encyclopedia of Type Strains, Phase IV (KMG-IV): sequencing the most valuable type-strain genomes for metagenomic binning, comparative biology and taxonomic classification.</title>
        <authorList>
            <person name="Goeker M."/>
        </authorList>
    </citation>
    <scope>NUCLEOTIDE SEQUENCE [LARGE SCALE GENOMIC DNA]</scope>
    <source>
        <strain evidence="3 4">DSM 1112</strain>
    </source>
</reference>
<dbReference type="SUPFAM" id="SSF53756">
    <property type="entry name" value="UDP-Glycosyltransferase/glycogen phosphorylase"/>
    <property type="match status" value="1"/>
</dbReference>
<accession>A0ABU0BXK3</accession>
<evidence type="ECO:0000313" key="4">
    <source>
        <dbReference type="Proteomes" id="UP001230207"/>
    </source>
</evidence>
<feature type="domain" description="Glycosyl transferase family 1" evidence="1">
    <location>
        <begin position="161"/>
        <end position="278"/>
    </location>
</feature>
<dbReference type="EMBL" id="JAUSVF010000002">
    <property type="protein sequence ID" value="MDQ0322419.1"/>
    <property type="molecule type" value="Genomic_DNA"/>
</dbReference>